<keyword evidence="4 6" id="KW-0539">Nucleus</keyword>
<dbReference type="InterPro" id="IPR001353">
    <property type="entry name" value="Proteasome_sua/b"/>
</dbReference>
<comment type="subunit">
    <text evidence="1">Component of the 20S core complex of the 26S proteasome. The 26S proteasome is composed of a core protease (CP), known as the 20S proteasome, capped at one or both ends by the 19S regulatory particle (RP/PA700). The 20S proteasome core is composed of 28 subunits that are arranged in four stacked rings, resulting in a barrel-shaped structure. The two end rings are each formed by seven alpha subunits, and the two central rings are each formed by seven beta subunits. The catalytic chamber with the active sites is on the inside of the barrel.</text>
</comment>
<dbReference type="InterPro" id="IPR023333">
    <property type="entry name" value="Proteasome_suB-type"/>
</dbReference>
<keyword evidence="3 6" id="KW-0647">Proteasome</keyword>
<dbReference type="CDD" id="cd03758">
    <property type="entry name" value="proteasome_beta_type_2"/>
    <property type="match status" value="1"/>
</dbReference>
<evidence type="ECO:0000256" key="5">
    <source>
        <dbReference type="ARBA" id="ARBA00024953"/>
    </source>
</evidence>
<comment type="function">
    <text evidence="5">Non-catalytic component of the proteasome, a multicatalytic proteinase complex which is characterized by its ability to cleave peptides with Arg, Phe, Tyr, Leu, and Glu adjacent to the leaving group at neutral or slightly basic pH. The proteasome has an ATP-dependent proteolytic activity.</text>
</comment>
<dbReference type="EMBL" id="HF937574">
    <property type="protein sequence ID" value="CCW28824.1"/>
    <property type="molecule type" value="Genomic_DNA"/>
</dbReference>
<dbReference type="FunFam" id="3.60.20.10:FF:000008">
    <property type="entry name" value="Proteasome subunit beta type-4"/>
    <property type="match status" value="1"/>
</dbReference>
<dbReference type="Pfam" id="PF00227">
    <property type="entry name" value="Proteasome"/>
    <property type="match status" value="1"/>
</dbReference>
<organism evidence="7">
    <name type="scientific">Arachis hypogaea</name>
    <name type="common">Peanut</name>
    <dbReference type="NCBI Taxonomy" id="3818"/>
    <lineage>
        <taxon>Eukaryota</taxon>
        <taxon>Viridiplantae</taxon>
        <taxon>Streptophyta</taxon>
        <taxon>Embryophyta</taxon>
        <taxon>Tracheophyta</taxon>
        <taxon>Spermatophyta</taxon>
        <taxon>Magnoliopsida</taxon>
        <taxon>eudicotyledons</taxon>
        <taxon>Gunneridae</taxon>
        <taxon>Pentapetalae</taxon>
        <taxon>rosids</taxon>
        <taxon>fabids</taxon>
        <taxon>Fabales</taxon>
        <taxon>Fabaceae</taxon>
        <taxon>Papilionoideae</taxon>
        <taxon>50 kb inversion clade</taxon>
        <taxon>dalbergioids sensu lato</taxon>
        <taxon>Dalbergieae</taxon>
        <taxon>Pterocarpus clade</taxon>
        <taxon>Arachis</taxon>
    </lineage>
</organism>
<evidence type="ECO:0000313" key="7">
    <source>
        <dbReference type="EMBL" id="CCW28824.1"/>
    </source>
</evidence>
<reference evidence="7" key="2">
    <citation type="submission" date="2013-04" db="EMBL/GenBank/DDBJ databases">
        <authorList>
            <person name="Bertioli D."/>
        </authorList>
    </citation>
    <scope>NUCLEOTIDE SEQUENCE</scope>
</reference>
<accession>N1NJN8</accession>
<dbReference type="InterPro" id="IPR029055">
    <property type="entry name" value="Ntn_hydrolases_N"/>
</dbReference>
<dbReference type="PANTHER" id="PTHR11599">
    <property type="entry name" value="PROTEASOME SUBUNIT ALPHA/BETA"/>
    <property type="match status" value="1"/>
</dbReference>
<dbReference type="GO" id="GO:0005634">
    <property type="term" value="C:nucleus"/>
    <property type="evidence" value="ECO:0007669"/>
    <property type="project" value="UniProtKB-SubCell"/>
</dbReference>
<name>N1NJN8_ARAHY</name>
<proteinExistence type="inferred from homology"/>
<reference evidence="7" key="1">
    <citation type="journal article" date="2013" name="Ann. Bot.">
        <title>The repetitive component of the A genome of peanut (Arachis hypogaea) and its role in remodelling intergenic sequence space since its evolutionary divergence from the B genome.</title>
        <authorList>
            <person name="Bertioli D.J."/>
            <person name="Vidigal B."/>
            <person name="Nielen S."/>
            <person name="Ratnaparkhe M.B."/>
            <person name="Lee T.H."/>
            <person name="Leal-Bertioli S.C."/>
            <person name="Kim C."/>
            <person name="Guimaraes P.M."/>
            <person name="Seijo G."/>
            <person name="Schwarzacher T."/>
            <person name="Paterson A.H."/>
            <person name="Heslop-Harrison P."/>
            <person name="Araujo A.C."/>
        </authorList>
    </citation>
    <scope>NUCLEOTIDE SEQUENCE</scope>
</reference>
<comment type="function">
    <text evidence="6">Component of the proteasome, a multicatalytic proteinase complex which is characterized by its ability to cleave peptides with Arg, Phe, Tyr, Leu, and Glu adjacent to the leaving group at neutral or slightly basic pH. The proteasome has an ATP-dependent proteolytic activity.</text>
</comment>
<dbReference type="InterPro" id="IPR035206">
    <property type="entry name" value="Proteasome_beta2"/>
</dbReference>
<keyword evidence="2 6" id="KW-0963">Cytoplasm</keyword>
<comment type="similarity">
    <text evidence="6">Belongs to the peptidase T1B family.</text>
</comment>
<dbReference type="GO" id="GO:0005839">
    <property type="term" value="C:proteasome core complex"/>
    <property type="evidence" value="ECO:0007669"/>
    <property type="project" value="InterPro"/>
</dbReference>
<dbReference type="Gene3D" id="3.60.20.10">
    <property type="entry name" value="Glutamine Phosphoribosylpyrophosphate, subunit 1, domain 1"/>
    <property type="match status" value="1"/>
</dbReference>
<protein>
    <recommendedName>
        <fullName evidence="6">Proteasome subunit beta</fullName>
    </recommendedName>
</protein>
<comment type="subunit">
    <text evidence="6">Component of the proteasome complex.</text>
</comment>
<evidence type="ECO:0000256" key="3">
    <source>
        <dbReference type="ARBA" id="ARBA00022942"/>
    </source>
</evidence>
<dbReference type="PROSITE" id="PS51476">
    <property type="entry name" value="PROTEASOME_BETA_2"/>
    <property type="match status" value="1"/>
</dbReference>
<dbReference type="AlphaFoldDB" id="N1NJN8"/>
<evidence type="ECO:0000256" key="2">
    <source>
        <dbReference type="ARBA" id="ARBA00022490"/>
    </source>
</evidence>
<dbReference type="SUPFAM" id="SSF56235">
    <property type="entry name" value="N-terminal nucleophile aminohydrolases (Ntn hydrolases)"/>
    <property type="match status" value="1"/>
</dbReference>
<evidence type="ECO:0000256" key="6">
    <source>
        <dbReference type="RuleBase" id="RU004203"/>
    </source>
</evidence>
<comment type="subcellular location">
    <subcellularLocation>
        <location evidence="6">Cytoplasm</location>
    </subcellularLocation>
    <subcellularLocation>
        <location evidence="6">Nucleus</location>
    </subcellularLocation>
</comment>
<evidence type="ECO:0000256" key="1">
    <source>
        <dbReference type="ARBA" id="ARBA00011517"/>
    </source>
</evidence>
<dbReference type="InterPro" id="IPR050115">
    <property type="entry name" value="Proteasome_alpha"/>
</dbReference>
<gene>
    <name evidence="7" type="ORF">ARAX_AHF417E07-015</name>
</gene>
<dbReference type="GO" id="GO:0005737">
    <property type="term" value="C:cytoplasm"/>
    <property type="evidence" value="ECO:0007669"/>
    <property type="project" value="UniProtKB-SubCell"/>
</dbReference>
<evidence type="ECO:0000256" key="4">
    <source>
        <dbReference type="ARBA" id="ARBA00023242"/>
    </source>
</evidence>
<sequence length="214" mass="23506">MECVFGLVGKGFAIVVADTSAVHGILVHKTNEEKIMKLDSHKLMAASGEGGDRVQFTEYILKNVALYQFRNGIPLTTSAAANFTRAELAAALRKLVGVVFVQNPYAVNILLAGYDNHTGPSLYYIDYLATLHKVDKAAFGYASYFSLSIMDTHYHAGMSLQEAIDLVDKCITEIRSRLVVAPPNFVIKIVDQHGARECAWRQSLPSASPTFIHN</sequence>
<dbReference type="GO" id="GO:0010498">
    <property type="term" value="P:proteasomal protein catabolic process"/>
    <property type="evidence" value="ECO:0007669"/>
    <property type="project" value="InterPro"/>
</dbReference>